<dbReference type="AlphaFoldDB" id="M4B5M1"/>
<dbReference type="Proteomes" id="UP000011713">
    <property type="component" value="Unassembled WGS sequence"/>
</dbReference>
<dbReference type="EnsemblProtists" id="HpaT801571">
    <property type="protein sequence ID" value="HpaP801571"/>
    <property type="gene ID" value="HpaG801571"/>
</dbReference>
<protein>
    <submittedName>
        <fullName evidence="4">Uncharacterized protein</fullName>
    </submittedName>
</protein>
<organism evidence="4 5">
    <name type="scientific">Hyaloperonospora arabidopsidis (strain Emoy2)</name>
    <name type="common">Downy mildew agent</name>
    <name type="synonym">Peronospora arabidopsidis</name>
    <dbReference type="NCBI Taxonomy" id="559515"/>
    <lineage>
        <taxon>Eukaryota</taxon>
        <taxon>Sar</taxon>
        <taxon>Stramenopiles</taxon>
        <taxon>Oomycota</taxon>
        <taxon>Peronosporomycetes</taxon>
        <taxon>Peronosporales</taxon>
        <taxon>Peronosporaceae</taxon>
        <taxon>Hyaloperonospora</taxon>
    </lineage>
</organism>
<dbReference type="Gene3D" id="2.120.10.80">
    <property type="entry name" value="Kelch-type beta propeller"/>
    <property type="match status" value="1"/>
</dbReference>
<evidence type="ECO:0000256" key="2">
    <source>
        <dbReference type="ARBA" id="ARBA00022737"/>
    </source>
</evidence>
<feature type="compositionally biased region" description="Basic and acidic residues" evidence="3">
    <location>
        <begin position="66"/>
        <end position="87"/>
    </location>
</feature>
<dbReference type="Pfam" id="PF24681">
    <property type="entry name" value="Kelch_KLHDC2_KLHL20_DRC7"/>
    <property type="match status" value="1"/>
</dbReference>
<name>M4B5M1_HYAAE</name>
<dbReference type="HOGENOM" id="CLU_039363_0_0_1"/>
<dbReference type="InParanoid" id="M4B5M1"/>
<reference evidence="4" key="2">
    <citation type="submission" date="2015-06" db="UniProtKB">
        <authorList>
            <consortium name="EnsemblProtists"/>
        </authorList>
    </citation>
    <scope>IDENTIFICATION</scope>
    <source>
        <strain evidence="4">Emoy2</strain>
    </source>
</reference>
<evidence type="ECO:0000313" key="4">
    <source>
        <dbReference type="EnsemblProtists" id="HpaP801571"/>
    </source>
</evidence>
<keyword evidence="5" id="KW-1185">Reference proteome</keyword>
<feature type="compositionally biased region" description="Polar residues" evidence="3">
    <location>
        <begin position="108"/>
        <end position="117"/>
    </location>
</feature>
<dbReference type="eggNOG" id="KOG0379">
    <property type="taxonomic scope" value="Eukaryota"/>
</dbReference>
<dbReference type="VEuPathDB" id="FungiDB:HpaG801571"/>
<dbReference type="PANTHER" id="PTHR46093">
    <property type="entry name" value="ACYL-COA-BINDING DOMAIN-CONTAINING PROTEIN 5"/>
    <property type="match status" value="1"/>
</dbReference>
<dbReference type="SUPFAM" id="SSF117281">
    <property type="entry name" value="Kelch motif"/>
    <property type="match status" value="1"/>
</dbReference>
<reference evidence="5" key="1">
    <citation type="journal article" date="2010" name="Science">
        <title>Signatures of adaptation to obligate biotrophy in the Hyaloperonospora arabidopsidis genome.</title>
        <authorList>
            <person name="Baxter L."/>
            <person name="Tripathy S."/>
            <person name="Ishaque N."/>
            <person name="Boot N."/>
            <person name="Cabral A."/>
            <person name="Kemen E."/>
            <person name="Thines M."/>
            <person name="Ah-Fong A."/>
            <person name="Anderson R."/>
            <person name="Badejoko W."/>
            <person name="Bittner-Eddy P."/>
            <person name="Boore J.L."/>
            <person name="Chibucos M.C."/>
            <person name="Coates M."/>
            <person name="Dehal P."/>
            <person name="Delehaunty K."/>
            <person name="Dong S."/>
            <person name="Downton P."/>
            <person name="Dumas B."/>
            <person name="Fabro G."/>
            <person name="Fronick C."/>
            <person name="Fuerstenberg S.I."/>
            <person name="Fulton L."/>
            <person name="Gaulin E."/>
            <person name="Govers F."/>
            <person name="Hughes L."/>
            <person name="Humphray S."/>
            <person name="Jiang R.H."/>
            <person name="Judelson H."/>
            <person name="Kamoun S."/>
            <person name="Kyung K."/>
            <person name="Meijer H."/>
            <person name="Minx P."/>
            <person name="Morris P."/>
            <person name="Nelson J."/>
            <person name="Phuntumart V."/>
            <person name="Qutob D."/>
            <person name="Rehmany A."/>
            <person name="Rougon-Cardoso A."/>
            <person name="Ryden P."/>
            <person name="Torto-Alalibo T."/>
            <person name="Studholme D."/>
            <person name="Wang Y."/>
            <person name="Win J."/>
            <person name="Wood J."/>
            <person name="Clifton S.W."/>
            <person name="Rogers J."/>
            <person name="Van den Ackerveken G."/>
            <person name="Jones J.D."/>
            <person name="McDowell J.M."/>
            <person name="Beynon J."/>
            <person name="Tyler B.M."/>
        </authorList>
    </citation>
    <scope>NUCLEOTIDE SEQUENCE [LARGE SCALE GENOMIC DNA]</scope>
    <source>
        <strain evidence="5">Emoy2</strain>
    </source>
</reference>
<proteinExistence type="predicted"/>
<accession>M4B5M1</accession>
<feature type="compositionally biased region" description="Polar residues" evidence="3">
    <location>
        <begin position="47"/>
        <end position="65"/>
    </location>
</feature>
<evidence type="ECO:0000313" key="5">
    <source>
        <dbReference type="Proteomes" id="UP000011713"/>
    </source>
</evidence>
<sequence>MPLLSYEGVDVELPSNLTGIEFEVTTGTLTIHCCNFTGDVVLRQRNTVSSRAQQRTSTCANYSSKRSNDTSNQRDDDDDGSKADVKRLRPSILNEAERTVLLARLNGSPSSCSSQMMEKSVAAKGTTGGGVQTTKKTPMKSTKKKSENARDSSIDRSDVLELQPEPSPIRSMKERADGTKWKPIESVGNAPTERWGHTATKISDDRVVMYGGTDDEERTLGDLHVFDMKTHRWTTPLNCETIPRTWHDAVYLPSKNLVLVFGGERTEAGDGKLAVLSDIMVLDTECFLWFPPAIRGAPPSARSGHTCTAIGNEVVVFGGRTGRNRRSTMTGIGRRYKSKEKLLVAAPTTVLSL</sequence>
<feature type="compositionally biased region" description="Basic and acidic residues" evidence="3">
    <location>
        <begin position="144"/>
        <end position="159"/>
    </location>
</feature>
<keyword evidence="1" id="KW-0880">Kelch repeat</keyword>
<evidence type="ECO:0000256" key="3">
    <source>
        <dbReference type="SAM" id="MobiDB-lite"/>
    </source>
</evidence>
<dbReference type="PANTHER" id="PTHR46093:SF18">
    <property type="entry name" value="FIBRONECTIN TYPE-III DOMAIN-CONTAINING PROTEIN"/>
    <property type="match status" value="1"/>
</dbReference>
<feature type="region of interest" description="Disordered" evidence="3">
    <location>
        <begin position="47"/>
        <end position="90"/>
    </location>
</feature>
<dbReference type="InterPro" id="IPR015915">
    <property type="entry name" value="Kelch-typ_b-propeller"/>
</dbReference>
<dbReference type="STRING" id="559515.M4B5M1"/>
<dbReference type="EMBL" id="JH598461">
    <property type="status" value="NOT_ANNOTATED_CDS"/>
    <property type="molecule type" value="Genomic_DNA"/>
</dbReference>
<evidence type="ECO:0000256" key="1">
    <source>
        <dbReference type="ARBA" id="ARBA00022441"/>
    </source>
</evidence>
<keyword evidence="2" id="KW-0677">Repeat</keyword>
<feature type="region of interest" description="Disordered" evidence="3">
    <location>
        <begin position="108"/>
        <end position="176"/>
    </location>
</feature>